<reference evidence="18" key="4">
    <citation type="submission" date="2020-06" db="EMBL/GenBank/DDBJ databases">
        <title>Establishment of efficient and simple reverse genetics systems for canine adenoviruses (CAVs) using bacterial artificial chromosomes (BACs).</title>
        <authorList>
            <person name="Matsugo H."/>
            <person name="Kobayashi-Kitamura T."/>
            <person name="Kamiki H."/>
            <person name="Ishida H."/>
            <person name="Takenaka-Uema A."/>
            <person name="Murakami S."/>
            <person name="Horimoto T."/>
        </authorList>
    </citation>
    <scope>NUCLEOTIDE SEQUENCE [LARGE SCALE GENOMIC DNA]</scope>
    <source>
        <strain evidence="18">D43</strain>
    </source>
</reference>
<keyword evidence="12 14" id="KW-1262">Eukaryotic host gene expression shutoff by virus</keyword>
<feature type="compositionally biased region" description="Basic and acidic residues" evidence="15">
    <location>
        <begin position="678"/>
        <end position="689"/>
    </location>
</feature>
<comment type="subunit">
    <text evidence="14">Monomer. Interacts with hexon protein; this interaction allows chaperoning and trimerization of hexon proteins. Interacts (via N-terminus) with host initiation factor EIF4G (via C-terminus). Interacts (via RRM domain) with viral mRNAs that contain the tripartite leader; this interaction allows ribosome shunting and expression of viral late mRNAs.</text>
</comment>
<comment type="miscellaneous">
    <text evidence="14">All late proteins expressed from the major late promoter are produced by alternative splicing and alternative polyadenylation of the same gene giving rise to non-overlapping ORFs. A leader sequence is present in the N-terminus of all these mRNAs and is recognized by the viral shutoff protein to provide expression although conventional translation via ribosome scanning from the cap has been shut off in the host cell.</text>
</comment>
<evidence type="ECO:0000256" key="14">
    <source>
        <dbReference type="HAMAP-Rule" id="MF_04060"/>
    </source>
</evidence>
<comment type="subcellular location">
    <subcellularLocation>
        <location evidence="14">Host cytoplasm</location>
    </subcellularLocation>
</comment>
<dbReference type="GO" id="GO:0003723">
    <property type="term" value="F:RNA binding"/>
    <property type="evidence" value="ECO:0007669"/>
    <property type="project" value="UniProtKB-UniRule"/>
</dbReference>
<reference evidence="16" key="2">
    <citation type="submission" date="2016-07" db="EMBL/GenBank/DDBJ databases">
        <title>Whole genome sequence analysis of infectious canine hepatitis virus from Italy.</title>
        <authorList>
            <person name="Mangone I."/>
            <person name="Marcacci M."/>
            <person name="Leone A."/>
            <person name="Teodori L."/>
            <person name="Orsini M."/>
            <person name="Di Sabatino D."/>
        </authorList>
    </citation>
    <scope>NUCLEOTIDE SEQUENCE</scope>
    <source>
        <strain evidence="16">CAdV-1 ITL2015</strain>
    </source>
</reference>
<evidence type="ECO:0000256" key="5">
    <source>
        <dbReference type="ARBA" id="ARBA00022586"/>
    </source>
</evidence>
<reference evidence="17" key="3">
    <citation type="journal article" date="2018" name="Vet. Microbiol.">
        <title>Sequential circulation of canine adenoviruses 1 and 2 in captive wild carnivores, France.</title>
        <authorList>
            <person name="Dowgier G."/>
            <person name="Lahoreau J."/>
            <person name="Lanave G."/>
            <person name="Losurdo M."/>
            <person name="Varello K."/>
            <person name="Lucente M.S."/>
            <person name="Ventriglia G."/>
            <person name="Bozzetta E."/>
            <person name="Martella V."/>
            <person name="Buonavoglia C."/>
            <person name="Decaro N."/>
        </authorList>
    </citation>
    <scope>NUCLEOTIDE SEQUENCE [LARGE SCALE GENOMIC DNA]</scope>
    <source>
        <strain evidence="17">Wolf/835/2015/FRA</strain>
    </source>
</reference>
<name>A0A1J0MUM0_9ADEN</name>
<dbReference type="EMBL" id="KX545420">
    <property type="protein sequence ID" value="APD29219.1"/>
    <property type="molecule type" value="Genomic_DNA"/>
</dbReference>
<dbReference type="Proteomes" id="UP000319867">
    <property type="component" value="Segment"/>
</dbReference>
<evidence type="ECO:0000256" key="7">
    <source>
        <dbReference type="ARBA" id="ARBA00022884"/>
    </source>
</evidence>
<feature type="modified residue" description="Phosphotyrosine; by host" evidence="14">
    <location>
        <position position="627"/>
    </location>
</feature>
<evidence type="ECO:0000256" key="15">
    <source>
        <dbReference type="SAM" id="MobiDB-lite"/>
    </source>
</evidence>
<dbReference type="GO" id="GO:0039657">
    <property type="term" value="P:symbiont-mediated suppression of host gene expression"/>
    <property type="evidence" value="ECO:0007669"/>
    <property type="project" value="UniProtKB-UniRule"/>
</dbReference>
<feature type="modified residue" description="Phosphotyrosine; by host" evidence="14">
    <location>
        <position position="309"/>
    </location>
</feature>
<dbReference type="EMBL" id="MH048659">
    <property type="protein sequence ID" value="AXE71635.1"/>
    <property type="molecule type" value="Genomic_DNA"/>
</dbReference>
<dbReference type="Pfam" id="PF02438">
    <property type="entry name" value="Adeno_100"/>
    <property type="match status" value="1"/>
</dbReference>
<dbReference type="GO" id="GO:0043657">
    <property type="term" value="C:host cell"/>
    <property type="evidence" value="ECO:0007669"/>
    <property type="project" value="GOC"/>
</dbReference>
<keyword evidence="5 14" id="KW-1155">Translational shunt</keyword>
<dbReference type="GO" id="GO:0030430">
    <property type="term" value="C:host cell cytoplasm"/>
    <property type="evidence" value="ECO:0007669"/>
    <property type="project" value="UniProtKB-SubCell"/>
</dbReference>
<dbReference type="EMBL" id="LC557010">
    <property type="protein sequence ID" value="BCG66211.1"/>
    <property type="molecule type" value="Genomic_DNA"/>
</dbReference>
<evidence type="ECO:0000313" key="17">
    <source>
        <dbReference type="EMBL" id="AXE71635.1"/>
    </source>
</evidence>
<protein>
    <recommendedName>
        <fullName evidence="14">Shutoff protein</fullName>
    </recommendedName>
    <alternativeName>
        <fullName evidence="14">100 kDa protein</fullName>
        <shortName evidence="14">p100K</shortName>
    </alternativeName>
    <alternativeName>
        <fullName evidence="14">100K-chaperone protein</fullName>
    </alternativeName>
    <alternativeName>
        <fullName evidence="14">L4-100K</fullName>
    </alternativeName>
    <alternativeName>
        <fullName evidence="14">Shutoff protein 100K</fullName>
    </alternativeName>
</protein>
<sequence length="689" mass="77373">MSEEPVSGTTVEIEEDTHTPPNSPVLETFSLSPEPEAEACPNTDRYLSANLLCKHLQRQSAIVLDSIKDQLQVPTSVSELSCAYERSLLCPNIPPKQQSNGTCEANPKLNFYPTFLVPETLATYHIFFVNQKIPVSCKANRAKADKALTLQEGDCLPDYETMDTVSRVFEGLGGEVVAENALQNNDSVLVELKEDNPRLAVLKRNLSVSHFAYPAVHLPPKIITTVMNNLLVKRANPSADVSELDPDGGQEVVSDTELSRWLNTSDPETLEKQRKLVMGSVLVTVVLECMQRLFTSKDMVKKIGETLHYTFRHGYVSLACKISNVELTNVVTYMGILHENRLGQTTLHHTIQGETRRDYIRDSIFLILIHTWQTAMGIWQQCLEEENLKELAKLVQKIKKPLYTETSQRLMGKQLANVVFPPKLLETFNKGLPDIVNQSMMQNFRSFILERSGILPSMTCALPTDFIPIHFKECPPTMWPYTYLLRLANFFMYHNDLCYDMEGEGLLEHYCRCNLCTPHRCLATNPAMLNETQLIGTFDIRGPGGENGAESSSGLKLTAGMWTSAFLRKFESSDYHAHKIHFYENQSKPPSVEPTPCVITQSSILAQLHDIKKAREEFLLKKGQGQYLDPHTGEPLNAAGPSVESGHEFQGDGRHREPKRGRHFRQRGGPRKPPRAHAGGEPDVRGTTS</sequence>
<feature type="region of interest" description="Disordered" evidence="15">
    <location>
        <begin position="1"/>
        <end position="24"/>
    </location>
</feature>
<evidence type="ECO:0000256" key="4">
    <source>
        <dbReference type="ARBA" id="ARBA00022581"/>
    </source>
</evidence>
<keyword evidence="2 14" id="KW-0488">Methylation</keyword>
<comment type="PTM">
    <text evidence="14">Phosphorylated. Tyrosine phosphorylation enhances preferential binding to tripartite leader mRNAs and allows ribosome shunting.</text>
</comment>
<keyword evidence="6 14" id="KW-1193">Eukaryotic host translation shutoff by virus</keyword>
<comment type="similarity">
    <text evidence="14">Belongs to the adenoviridae shutoff protein family.</text>
</comment>
<evidence type="ECO:0000313" key="18">
    <source>
        <dbReference type="EMBL" id="BCG66211.1"/>
    </source>
</evidence>
<organism evidence="16 19">
    <name type="scientific">Canine mastadenovirus A</name>
    <dbReference type="NCBI Taxonomy" id="10537"/>
    <lineage>
        <taxon>Viruses</taxon>
        <taxon>Varidnaviria</taxon>
        <taxon>Bamfordvirae</taxon>
        <taxon>Preplasmiviricota</taxon>
        <taxon>Polisuviricotina</taxon>
        <taxon>Pharingeaviricetes</taxon>
        <taxon>Rowavirales</taxon>
        <taxon>Adenoviridae</taxon>
        <taxon>Mastadenovirus</taxon>
        <taxon>Mastadenovirus canidae</taxon>
    </lineage>
</organism>
<keyword evidence="7 14" id="KW-0694">RNA-binding</keyword>
<dbReference type="OrthoDB" id="2556at10239"/>
<gene>
    <name evidence="14" type="primary">L4</name>
</gene>
<feature type="compositionally biased region" description="Basic residues" evidence="15">
    <location>
        <begin position="656"/>
        <end position="675"/>
    </location>
</feature>
<comment type="function">
    <text evidence="14">Protein that inhibits host translation while promoting late viral translation by ribosome shunting. Blocks host cap-dependent translation by binding to eIF4G, displacing MKNK1 from cap initiation complexes and preventing EIF4E phosphorylation. Binds to the tripartite leader sequence of viral late mRNAs and recruits host eIF4G, PABPC1/poly-A binding protein and 40S ribosomes subunits on viral mRNAs, allowing ribosome shunting and efficient translation of late viral mRNAs even though conventional translation via ribosome scanning from the cap has been shut off in the host cell. During assembly, acts as a chaperone protein that helps hexon proteins assembly into trimers.</text>
</comment>
<dbReference type="GO" id="GO:0039606">
    <property type="term" value="P:symbiont-mediated suppression of host translation initiation"/>
    <property type="evidence" value="ECO:0007669"/>
    <property type="project" value="UniProtKB-KW"/>
</dbReference>
<keyword evidence="3 14" id="KW-0597">Phosphoprotein</keyword>
<feature type="region of interest" description="Disordered" evidence="15">
    <location>
        <begin position="625"/>
        <end position="689"/>
    </location>
</feature>
<keyword evidence="11 14" id="KW-1035">Host cytoplasm</keyword>
<dbReference type="InterPro" id="IPR003381">
    <property type="entry name" value="L4"/>
</dbReference>
<evidence type="ECO:0000256" key="12">
    <source>
        <dbReference type="ARBA" id="ARBA00023247"/>
    </source>
</evidence>
<dbReference type="Proteomes" id="UP000509125">
    <property type="component" value="Segment"/>
</dbReference>
<comment type="induction">
    <text evidence="14">Expressed in the late phase of the viral replicative cycle.</text>
</comment>
<dbReference type="KEGG" id="vg:1488934"/>
<evidence type="ECO:0000313" key="16">
    <source>
        <dbReference type="EMBL" id="APD29219.1"/>
    </source>
</evidence>
<keyword evidence="8 14" id="KW-0426">Late protein</keyword>
<feature type="compositionally biased region" description="Basic and acidic residues" evidence="15">
    <location>
        <begin position="645"/>
        <end position="655"/>
    </location>
</feature>
<proteinExistence type="evidence at transcript level"/>
<keyword evidence="9 14" id="KW-1190">Host gene expression shutoff by virus</keyword>
<dbReference type="Proteomes" id="UP000317647">
    <property type="component" value="Segment"/>
</dbReference>
<evidence type="ECO:0000256" key="2">
    <source>
        <dbReference type="ARBA" id="ARBA00022481"/>
    </source>
</evidence>
<evidence type="ECO:0000256" key="11">
    <source>
        <dbReference type="ARBA" id="ARBA00023200"/>
    </source>
</evidence>
<evidence type="ECO:0000256" key="10">
    <source>
        <dbReference type="ARBA" id="ARBA00023186"/>
    </source>
</evidence>
<comment type="PTM">
    <text evidence="14">Methylated. Asymmetric dimethylation by host PRMT1 of the Arg/Gly-rich region may regulate shutoff protein binding to hexon and promote the capsid assembly in the nucleus.</text>
</comment>
<dbReference type="SMR" id="A0A1J0MUM0"/>
<accession>A0A1J0MUM0</accession>
<comment type="caution">
    <text evidence="14">Lacks conserved residue(s) required for the propagation of feature annotation.</text>
</comment>
<dbReference type="GO" id="GO:0019060">
    <property type="term" value="P:intracellular transport of viral protein in host cell"/>
    <property type="evidence" value="ECO:0007669"/>
    <property type="project" value="UniProtKB-UniRule"/>
</dbReference>
<evidence type="ECO:0000256" key="6">
    <source>
        <dbReference type="ARBA" id="ARBA00022809"/>
    </source>
</evidence>
<keyword evidence="1 14" id="KW-0813">Transport</keyword>
<keyword evidence="10 14" id="KW-0143">Chaperone</keyword>
<evidence type="ECO:0000256" key="1">
    <source>
        <dbReference type="ARBA" id="ARBA00022448"/>
    </source>
</evidence>
<dbReference type="GO" id="GO:0039704">
    <property type="term" value="P:viral translational shunt"/>
    <property type="evidence" value="ECO:0007669"/>
    <property type="project" value="UniProtKB-UniRule"/>
</dbReference>
<evidence type="ECO:0000256" key="13">
    <source>
        <dbReference type="ARBA" id="ARBA00023325"/>
    </source>
</evidence>
<evidence type="ECO:0000256" key="9">
    <source>
        <dbReference type="ARBA" id="ARBA00022995"/>
    </source>
</evidence>
<evidence type="ECO:0000256" key="8">
    <source>
        <dbReference type="ARBA" id="ARBA00022921"/>
    </source>
</evidence>
<reference evidence="19" key="1">
    <citation type="submission" date="2016-07" db="EMBL/GenBank/DDBJ databases">
        <title>Whole genome sequence analysis of infectious canine hepatitis virus from Italy.</title>
        <authorList>
            <person name="Mangone I."/>
            <person name="Marcacci M."/>
            <person name="Leone A."/>
            <person name="Teodori L."/>
            <person name="Orsini M."/>
            <person name="Di Sabatino D."/>
            <person name="Lorusso A."/>
        </authorList>
    </citation>
    <scope>NUCLEOTIDE SEQUENCE [LARGE SCALE GENOMIC DNA]</scope>
</reference>
<comment type="PTM">
    <text evidence="14">Might be cleaved by the viral protease.</text>
</comment>
<evidence type="ECO:0000313" key="19">
    <source>
        <dbReference type="Proteomes" id="UP000319867"/>
    </source>
</evidence>
<dbReference type="HAMAP" id="MF_04060">
    <property type="entry name" value="ADV_SHUT"/>
    <property type="match status" value="1"/>
</dbReference>
<keyword evidence="13 14" id="KW-1075">Inhibition of eukaryotic host translation factors by virus</keyword>
<keyword evidence="4 14" id="KW-0945">Host-virus interaction</keyword>
<evidence type="ECO:0000256" key="3">
    <source>
        <dbReference type="ARBA" id="ARBA00022553"/>
    </source>
</evidence>